<feature type="transmembrane region" description="Helical" evidence="1">
    <location>
        <begin position="6"/>
        <end position="26"/>
    </location>
</feature>
<dbReference type="eggNOG" id="COG3976">
    <property type="taxonomic scope" value="Bacteria"/>
</dbReference>
<dbReference type="AlphaFoldDB" id="G8PEX8"/>
<dbReference type="KEGG" id="pce:PECL_1433"/>
<dbReference type="STRING" id="701521.PECL_1433"/>
<dbReference type="PATRIC" id="fig|701521.8.peg.1337"/>
<evidence type="ECO:0000256" key="1">
    <source>
        <dbReference type="SAM" id="Phobius"/>
    </source>
</evidence>
<protein>
    <submittedName>
        <fullName evidence="3">FMN-binding domain protein</fullName>
    </submittedName>
</protein>
<organism evidence="3 4">
    <name type="scientific">Pediococcus claussenii (strain ATCC BAA-344 / DSM 14800 / JCM 18046 / KCTC 3811 / LMG 21948 / P06)</name>
    <dbReference type="NCBI Taxonomy" id="701521"/>
    <lineage>
        <taxon>Bacteria</taxon>
        <taxon>Bacillati</taxon>
        <taxon>Bacillota</taxon>
        <taxon>Bacilli</taxon>
        <taxon>Lactobacillales</taxon>
        <taxon>Lactobacillaceae</taxon>
        <taxon>Pediococcus</taxon>
    </lineage>
</organism>
<evidence type="ECO:0000313" key="4">
    <source>
        <dbReference type="Proteomes" id="UP000005444"/>
    </source>
</evidence>
<dbReference type="Gene3D" id="3.90.1010.20">
    <property type="match status" value="1"/>
</dbReference>
<dbReference type="HOGENOM" id="CLU_065810_2_0_9"/>
<dbReference type="GO" id="GO:0016020">
    <property type="term" value="C:membrane"/>
    <property type="evidence" value="ECO:0007669"/>
    <property type="project" value="InterPro"/>
</dbReference>
<dbReference type="GO" id="GO:0010181">
    <property type="term" value="F:FMN binding"/>
    <property type="evidence" value="ECO:0007669"/>
    <property type="project" value="InterPro"/>
</dbReference>
<dbReference type="InterPro" id="IPR007329">
    <property type="entry name" value="FMN-bd"/>
</dbReference>
<proteinExistence type="predicted"/>
<accession>G8PEX8</accession>
<dbReference type="EMBL" id="CP003137">
    <property type="protein sequence ID" value="AEV95657.1"/>
    <property type="molecule type" value="Genomic_DNA"/>
</dbReference>
<evidence type="ECO:0000259" key="2">
    <source>
        <dbReference type="SMART" id="SM00900"/>
    </source>
</evidence>
<gene>
    <name evidence="3" type="ordered locus">PECL_1433</name>
</gene>
<reference evidence="3 4" key="1">
    <citation type="journal article" date="2012" name="J. Bacteriol.">
        <title>Complete Genome Sequence of the Beer Spoilage Organism Pediococcus claussenii ATCC BAA-344T.</title>
        <authorList>
            <person name="Pittet V."/>
            <person name="Abegunde T."/>
            <person name="Marfleet T."/>
            <person name="Haakensen M."/>
            <person name="Morrow K."/>
            <person name="Jayaprakash T."/>
            <person name="Schroeder K."/>
            <person name="Trost B."/>
            <person name="Byrns S."/>
            <person name="Bergsveinson J."/>
            <person name="Kusalik A."/>
            <person name="Ziola B."/>
        </authorList>
    </citation>
    <scope>NUCLEOTIDE SEQUENCE [LARGE SCALE GENOMIC DNA]</scope>
    <source>
        <strain evidence="3 4">ATCC BAA-344</strain>
    </source>
</reference>
<keyword evidence="1" id="KW-0812">Transmembrane</keyword>
<keyword evidence="4" id="KW-1185">Reference proteome</keyword>
<evidence type="ECO:0000313" key="3">
    <source>
        <dbReference type="EMBL" id="AEV95657.1"/>
    </source>
</evidence>
<dbReference type="SMART" id="SM00900">
    <property type="entry name" value="FMN_bind"/>
    <property type="match status" value="1"/>
</dbReference>
<keyword evidence="1" id="KW-1133">Transmembrane helix</keyword>
<dbReference type="Proteomes" id="UP000005444">
    <property type="component" value="Chromosome"/>
</dbReference>
<sequence>MRKLIGLLVSTIVMFAIVIDGYFLIIKDWLRGQPIQESQASTNVASAKSSSSKNYKNGVYTGSAISTPNGDVQVQAVVSNGKITKVNVLKYPNSNPHDQQINSQALPVYKAEVIKKQNAKIQLMSGASETYAGFTKSVQNAMNKAEV</sequence>
<feature type="domain" description="FMN-binding" evidence="2">
    <location>
        <begin position="67"/>
        <end position="145"/>
    </location>
</feature>
<name>G8PEX8_PEDCP</name>
<keyword evidence="1" id="KW-0472">Membrane</keyword>
<dbReference type="Pfam" id="PF04205">
    <property type="entry name" value="FMN_bind"/>
    <property type="match status" value="1"/>
</dbReference>
<dbReference type="RefSeq" id="WP_014215851.1">
    <property type="nucleotide sequence ID" value="NC_016605.1"/>
</dbReference>